<keyword evidence="2" id="KW-0808">Transferase</keyword>
<feature type="domain" description="N-acetyltransferase" evidence="1">
    <location>
        <begin position="99"/>
        <end position="264"/>
    </location>
</feature>
<organism evidence="2 4">
    <name type="scientific">Catenibacterium mitsuokai</name>
    <dbReference type="NCBI Taxonomy" id="100886"/>
    <lineage>
        <taxon>Bacteria</taxon>
        <taxon>Bacillati</taxon>
        <taxon>Bacillota</taxon>
        <taxon>Erysipelotrichia</taxon>
        <taxon>Erysipelotrichales</taxon>
        <taxon>Coprobacillaceae</taxon>
        <taxon>Catenibacterium</taxon>
    </lineage>
</organism>
<evidence type="ECO:0000313" key="2">
    <source>
        <dbReference type="EMBL" id="MBV3383242.1"/>
    </source>
</evidence>
<keyword evidence="5" id="KW-1185">Reference proteome</keyword>
<dbReference type="Proteomes" id="UP001196408">
    <property type="component" value="Unassembled WGS sequence"/>
</dbReference>
<dbReference type="PANTHER" id="PTHR43792:SF1">
    <property type="entry name" value="N-ACETYLTRANSFERASE DOMAIN-CONTAINING PROTEIN"/>
    <property type="match status" value="1"/>
</dbReference>
<dbReference type="CDD" id="cd04301">
    <property type="entry name" value="NAT_SF"/>
    <property type="match status" value="1"/>
</dbReference>
<dbReference type="GO" id="GO:0016747">
    <property type="term" value="F:acyltransferase activity, transferring groups other than amino-acyl groups"/>
    <property type="evidence" value="ECO:0007669"/>
    <property type="project" value="InterPro"/>
</dbReference>
<dbReference type="RefSeq" id="WP_217747980.1">
    <property type="nucleotide sequence ID" value="NZ_JAHOEB010000022.1"/>
</dbReference>
<dbReference type="Pfam" id="PF03992">
    <property type="entry name" value="ABM"/>
    <property type="match status" value="1"/>
</dbReference>
<protein>
    <submittedName>
        <fullName evidence="2">GNAT family N-acetyltransferase</fullName>
        <ecNumber evidence="2">2.3.1.-</ecNumber>
    </submittedName>
</protein>
<gene>
    <name evidence="2" type="ORF">KSV97_08425</name>
    <name evidence="3" type="ORF">KSW06_04935</name>
</gene>
<proteinExistence type="predicted"/>
<dbReference type="EMBL" id="JAHOEF010000058">
    <property type="protein sequence ID" value="MBV3383242.1"/>
    <property type="molecule type" value="Genomic_DNA"/>
</dbReference>
<dbReference type="AlphaFoldDB" id="A0AAW4MV93"/>
<dbReference type="EC" id="2.3.1.-" evidence="2"/>
<dbReference type="PANTHER" id="PTHR43792">
    <property type="entry name" value="GNAT FAMILY, PUTATIVE (AFU_ORTHOLOGUE AFUA_3G00765)-RELATED-RELATED"/>
    <property type="match status" value="1"/>
</dbReference>
<reference evidence="2 5" key="1">
    <citation type="submission" date="2021-06" db="EMBL/GenBank/DDBJ databases">
        <title>Collection of gut derived symbiotic bacterial strains cultured from healthy donors.</title>
        <authorList>
            <person name="Lin H."/>
            <person name="Littmann E."/>
            <person name="Pamer E.G."/>
        </authorList>
    </citation>
    <scope>NUCLEOTIDE SEQUENCE</scope>
    <source>
        <strain evidence="3 5">MSK.21.70</strain>
        <strain evidence="2">MSK.21.82</strain>
    </source>
</reference>
<evidence type="ECO:0000259" key="1">
    <source>
        <dbReference type="PROSITE" id="PS51186"/>
    </source>
</evidence>
<evidence type="ECO:0000313" key="3">
    <source>
        <dbReference type="EMBL" id="MBV3392612.1"/>
    </source>
</evidence>
<accession>A0AAW4MV93</accession>
<dbReference type="Proteomes" id="UP001197492">
    <property type="component" value="Unassembled WGS sequence"/>
</dbReference>
<sequence length="267" mass="31135">MKIYVTYKFLTKEDRDAFYKAIKENHIQELSLSDEGCLKYSYTPKDDTVLFLKEEWASQDLQLKHLTQPHMDLLKELNNQYLCQTTVRHGTACLETERLILREFKIEDADDMYHHWANDEKVTRYLTWPPHQSIEDTKQLLSSWIQSYEKGDSYNWGIVVKDKSTLIGNISVTNIDHKTNTVEIGYCIGQAYWGHGYVAEALKEVISYLFKEGYDLVRARHDKNNPHSGRVMQKAGMKYEGILRKSAKNNQGVVDDVVYSILPEELE</sequence>
<dbReference type="PROSITE" id="PS51186">
    <property type="entry name" value="GNAT"/>
    <property type="match status" value="1"/>
</dbReference>
<evidence type="ECO:0000313" key="5">
    <source>
        <dbReference type="Proteomes" id="UP001197492"/>
    </source>
</evidence>
<dbReference type="InterPro" id="IPR051531">
    <property type="entry name" value="N-acetyltransferase"/>
</dbReference>
<name>A0AAW4MV93_9FIRM</name>
<evidence type="ECO:0000313" key="4">
    <source>
        <dbReference type="Proteomes" id="UP001196408"/>
    </source>
</evidence>
<dbReference type="EMBL" id="JAHOEL010000022">
    <property type="protein sequence ID" value="MBV3392612.1"/>
    <property type="molecule type" value="Genomic_DNA"/>
</dbReference>
<dbReference type="InterPro" id="IPR007138">
    <property type="entry name" value="ABM_dom"/>
</dbReference>
<dbReference type="InterPro" id="IPR000182">
    <property type="entry name" value="GNAT_dom"/>
</dbReference>
<comment type="caution">
    <text evidence="2">The sequence shown here is derived from an EMBL/GenBank/DDBJ whole genome shotgun (WGS) entry which is preliminary data.</text>
</comment>
<keyword evidence="2" id="KW-0012">Acyltransferase</keyword>
<dbReference type="Pfam" id="PF13302">
    <property type="entry name" value="Acetyltransf_3"/>
    <property type="match status" value="1"/>
</dbReference>